<keyword evidence="7" id="KW-0653">Protein transport</keyword>
<evidence type="ECO:0000313" key="10">
    <source>
        <dbReference type="Proteomes" id="UP000011617"/>
    </source>
</evidence>
<evidence type="ECO:0000256" key="6">
    <source>
        <dbReference type="ARBA" id="ARBA00023136"/>
    </source>
</evidence>
<dbReference type="Pfam" id="PF02472">
    <property type="entry name" value="ExbD"/>
    <property type="match status" value="1"/>
</dbReference>
<evidence type="ECO:0000256" key="7">
    <source>
        <dbReference type="RuleBase" id="RU003879"/>
    </source>
</evidence>
<feature type="transmembrane region" description="Helical" evidence="8">
    <location>
        <begin position="21"/>
        <end position="44"/>
    </location>
</feature>
<evidence type="ECO:0000256" key="1">
    <source>
        <dbReference type="ARBA" id="ARBA00004162"/>
    </source>
</evidence>
<dbReference type="GO" id="GO:0005886">
    <property type="term" value="C:plasma membrane"/>
    <property type="evidence" value="ECO:0007669"/>
    <property type="project" value="UniProtKB-SubCell"/>
</dbReference>
<evidence type="ECO:0000256" key="2">
    <source>
        <dbReference type="ARBA" id="ARBA00005811"/>
    </source>
</evidence>
<dbReference type="AlphaFoldDB" id="L8XZV9"/>
<evidence type="ECO:0000256" key="8">
    <source>
        <dbReference type="SAM" id="Phobius"/>
    </source>
</evidence>
<reference evidence="9 10" key="1">
    <citation type="journal article" date="2013" name="Genome Announc.">
        <title>Complete Genome Sequence of Wohlfahrtiimonas chitiniclastica Strain SH04, Isolated from Chrysomya megacephala Collected from Pudong International Airport in China.</title>
        <authorList>
            <person name="Cao X.M."/>
            <person name="Chen T."/>
            <person name="Xu L.Z."/>
            <person name="Yao L.S."/>
            <person name="Qi J."/>
            <person name="Zhang X.L."/>
            <person name="Yan Q.L."/>
            <person name="Deng Y.H."/>
            <person name="Guo T.Y."/>
            <person name="Wang J."/>
            <person name="Hu K.X."/>
            <person name="Xu B.L."/>
        </authorList>
    </citation>
    <scope>NUCLEOTIDE SEQUENCE [LARGE SCALE GENOMIC DNA]</scope>
    <source>
        <strain evidence="9 10">SH04</strain>
    </source>
</reference>
<dbReference type="PANTHER" id="PTHR30558">
    <property type="entry name" value="EXBD MEMBRANE COMPONENT OF PMF-DRIVEN MACROMOLECULE IMPORT SYSTEM"/>
    <property type="match status" value="1"/>
</dbReference>
<keyword evidence="6 8" id="KW-0472">Membrane</keyword>
<dbReference type="GO" id="GO:0022857">
    <property type="term" value="F:transmembrane transporter activity"/>
    <property type="evidence" value="ECO:0007669"/>
    <property type="project" value="InterPro"/>
</dbReference>
<evidence type="ECO:0000256" key="5">
    <source>
        <dbReference type="ARBA" id="ARBA00022989"/>
    </source>
</evidence>
<keyword evidence="5 8" id="KW-1133">Transmembrane helix</keyword>
<dbReference type="InterPro" id="IPR003400">
    <property type="entry name" value="ExbD"/>
</dbReference>
<dbReference type="Gene3D" id="3.30.420.270">
    <property type="match status" value="1"/>
</dbReference>
<dbReference type="HOGENOM" id="CLU_085305_1_3_6"/>
<evidence type="ECO:0000313" key="9">
    <source>
        <dbReference type="EMBL" id="ELV08285.1"/>
    </source>
</evidence>
<accession>L8XZV9</accession>
<dbReference type="Proteomes" id="UP000011617">
    <property type="component" value="Unassembled WGS sequence"/>
</dbReference>
<comment type="caution">
    <text evidence="9">The sequence shown here is derived from an EMBL/GenBank/DDBJ whole genome shotgun (WGS) entry which is preliminary data.</text>
</comment>
<keyword evidence="10" id="KW-1185">Reference proteome</keyword>
<dbReference type="GO" id="GO:0015031">
    <property type="term" value="P:protein transport"/>
    <property type="evidence" value="ECO:0007669"/>
    <property type="project" value="UniProtKB-KW"/>
</dbReference>
<organism evidence="9 10">
    <name type="scientific">Wohlfahrtiimonas chitiniclastica SH04</name>
    <dbReference type="NCBI Taxonomy" id="1261130"/>
    <lineage>
        <taxon>Bacteria</taxon>
        <taxon>Pseudomonadati</taxon>
        <taxon>Pseudomonadota</taxon>
        <taxon>Gammaproteobacteria</taxon>
        <taxon>Cardiobacteriales</taxon>
        <taxon>Ignatzschineriaceae</taxon>
        <taxon>Wohlfahrtiimonas</taxon>
    </lineage>
</organism>
<dbReference type="OrthoDB" id="9798629at2"/>
<keyword evidence="4 7" id="KW-0812">Transmembrane</keyword>
<evidence type="ECO:0000256" key="4">
    <source>
        <dbReference type="ARBA" id="ARBA00022692"/>
    </source>
</evidence>
<dbReference type="EMBL" id="AOBV01000006">
    <property type="protein sequence ID" value="ELV08285.1"/>
    <property type="molecule type" value="Genomic_DNA"/>
</dbReference>
<gene>
    <name evidence="9" type="ORF">F387_00530</name>
</gene>
<sequence length="146" mass="16173">MRRSRRKGNGKGLQAEMNIVPYVDVMFVLLTIFMVTATTISVGIDVDPPKMESSTAIAADNDDVMLVISVNDQGQFFFNHADDPNQAIPEMEITTMASRMFEENPNVKALVKGDKNAPYGRVIDAMSLLQSITQQNVQLMTSPMDE</sequence>
<comment type="similarity">
    <text evidence="2 7">Belongs to the ExbD/TolR family.</text>
</comment>
<keyword evidence="3" id="KW-1003">Cell membrane</keyword>
<evidence type="ECO:0000256" key="3">
    <source>
        <dbReference type="ARBA" id="ARBA00022475"/>
    </source>
</evidence>
<keyword evidence="7" id="KW-0813">Transport</keyword>
<name>L8XZV9_9GAMM</name>
<proteinExistence type="inferred from homology"/>
<dbReference type="PATRIC" id="fig|1261130.3.peg.957"/>
<comment type="subcellular location">
    <subcellularLocation>
        <location evidence="1">Cell membrane</location>
        <topology evidence="1">Single-pass membrane protein</topology>
    </subcellularLocation>
    <subcellularLocation>
        <location evidence="7">Cell membrane</location>
        <topology evidence="7">Single-pass type II membrane protein</topology>
    </subcellularLocation>
</comment>
<dbReference type="PANTHER" id="PTHR30558:SF7">
    <property type="entry name" value="TOL-PAL SYSTEM PROTEIN TOLR"/>
    <property type="match status" value="1"/>
</dbReference>
<protein>
    <submittedName>
        <fullName evidence="9">Protein TolR</fullName>
    </submittedName>
</protein>